<evidence type="ECO:0000313" key="3">
    <source>
        <dbReference type="Proteomes" id="UP000256599"/>
    </source>
</evidence>
<evidence type="ECO:0000313" key="2">
    <source>
        <dbReference type="EMBL" id="RDU61035.1"/>
    </source>
</evidence>
<dbReference type="AlphaFoldDB" id="A0A3D8I7P7"/>
<name>A0A3D8I7P7_9HELI</name>
<dbReference type="Proteomes" id="UP000256599">
    <property type="component" value="Unassembled WGS sequence"/>
</dbReference>
<organism evidence="2 3">
    <name type="scientific">Helicobacter marmotae</name>
    <dbReference type="NCBI Taxonomy" id="152490"/>
    <lineage>
        <taxon>Bacteria</taxon>
        <taxon>Pseudomonadati</taxon>
        <taxon>Campylobacterota</taxon>
        <taxon>Epsilonproteobacteria</taxon>
        <taxon>Campylobacterales</taxon>
        <taxon>Helicobacteraceae</taxon>
        <taxon>Helicobacter</taxon>
    </lineage>
</organism>
<comment type="caution">
    <text evidence="2">The sequence shown here is derived from an EMBL/GenBank/DDBJ whole genome shotgun (WGS) entry which is preliminary data.</text>
</comment>
<protein>
    <submittedName>
        <fullName evidence="2">Uncharacterized protein</fullName>
    </submittedName>
</protein>
<sequence length="64" mass="6897">MKLHGGEVCNKEAPDAEGSKVKTSAPRRALGGLQNSLLQTKILNDKEAEVSLSENVCFARRGRS</sequence>
<gene>
    <name evidence="2" type="ORF">CQA63_00575</name>
</gene>
<accession>A0A3D8I7P7</accession>
<reference evidence="2 3" key="1">
    <citation type="submission" date="2018-04" db="EMBL/GenBank/DDBJ databases">
        <title>Novel Campyloabacter and Helicobacter Species and Strains.</title>
        <authorList>
            <person name="Mannion A.J."/>
            <person name="Shen Z."/>
            <person name="Fox J.G."/>
        </authorList>
    </citation>
    <scope>NUCLEOTIDE SEQUENCE [LARGE SCALE GENOMIC DNA]</scope>
    <source>
        <strain evidence="2 3">MIT 98-6070</strain>
    </source>
</reference>
<dbReference type="RefSeq" id="WP_104699227.1">
    <property type="nucleotide sequence ID" value="NZ_FZPP01000003.1"/>
</dbReference>
<feature type="compositionally biased region" description="Basic and acidic residues" evidence="1">
    <location>
        <begin position="9"/>
        <end position="20"/>
    </location>
</feature>
<evidence type="ECO:0000256" key="1">
    <source>
        <dbReference type="SAM" id="MobiDB-lite"/>
    </source>
</evidence>
<proteinExistence type="predicted"/>
<keyword evidence="3" id="KW-1185">Reference proteome</keyword>
<feature type="region of interest" description="Disordered" evidence="1">
    <location>
        <begin position="1"/>
        <end position="24"/>
    </location>
</feature>
<dbReference type="EMBL" id="NXLR01000001">
    <property type="protein sequence ID" value="RDU61035.1"/>
    <property type="molecule type" value="Genomic_DNA"/>
</dbReference>